<accession>A0A9P1C7Q4</accession>
<organism evidence="3">
    <name type="scientific">Cladocopium goreaui</name>
    <dbReference type="NCBI Taxonomy" id="2562237"/>
    <lineage>
        <taxon>Eukaryota</taxon>
        <taxon>Sar</taxon>
        <taxon>Alveolata</taxon>
        <taxon>Dinophyceae</taxon>
        <taxon>Suessiales</taxon>
        <taxon>Symbiodiniaceae</taxon>
        <taxon>Cladocopium</taxon>
    </lineage>
</organism>
<feature type="region of interest" description="Disordered" evidence="2">
    <location>
        <begin position="278"/>
        <end position="299"/>
    </location>
</feature>
<feature type="region of interest" description="Disordered" evidence="2">
    <location>
        <begin position="176"/>
        <end position="257"/>
    </location>
</feature>
<dbReference type="OrthoDB" id="444553at2759"/>
<keyword evidence="5" id="KW-1185">Reference proteome</keyword>
<feature type="compositionally biased region" description="Polar residues" evidence="2">
    <location>
        <begin position="176"/>
        <end position="187"/>
    </location>
</feature>
<evidence type="ECO:0000313" key="3">
    <source>
        <dbReference type="EMBL" id="CAI3985673.1"/>
    </source>
</evidence>
<evidence type="ECO:0000256" key="2">
    <source>
        <dbReference type="SAM" id="MobiDB-lite"/>
    </source>
</evidence>
<protein>
    <submittedName>
        <fullName evidence="3">Uncharacterized protein</fullName>
    </submittedName>
</protein>
<dbReference type="AlphaFoldDB" id="A0A9P1C7Q4"/>
<dbReference type="EMBL" id="CAMXCT020001008">
    <property type="protein sequence ID" value="CAL1139048.1"/>
    <property type="molecule type" value="Genomic_DNA"/>
</dbReference>
<reference evidence="3" key="1">
    <citation type="submission" date="2022-10" db="EMBL/GenBank/DDBJ databases">
        <authorList>
            <person name="Chen Y."/>
            <person name="Dougan E. K."/>
            <person name="Chan C."/>
            <person name="Rhodes N."/>
            <person name="Thang M."/>
        </authorList>
    </citation>
    <scope>NUCLEOTIDE SEQUENCE</scope>
</reference>
<sequence length="377" mass="41771">MVHVWPASPELQEQLESLKSELEVQAAHVAEEARRCQAEAAEARCEDLQQAAKTREEERSLEREAFRSQLHNLKEELNSAHCSEISAEAELRAALQAAQRSATEAEMQAREVAAELASCREEGQQASLRANAAEERFAKLEAGTAQWKEVEKSLKDEVLEARRTCESHKQLIRALQQSMAEQKQQADSEAEDLRRQLSETTPMRTVSAGSRKLTSDSFKFSQASVQEEEQEEEEEEEEVAEAPAAEEEAPVAPVQPDKTEVAPDVLGHLSDTLLDHLESADPSTRRPSKGSAPPEAAGHEEVAHLWDRINYLEKRCRTLQKKLDARPIIYQAPTGYGPLNLEAGNEVAGGLAIMKFQVFGKTLVKFSAEDANPGRGN</sequence>
<name>A0A9P1C7Q4_9DINO</name>
<feature type="coiled-coil region" evidence="1">
    <location>
        <begin position="88"/>
        <end position="122"/>
    </location>
</feature>
<keyword evidence="1" id="KW-0175">Coiled coil</keyword>
<feature type="compositionally biased region" description="Polar residues" evidence="2">
    <location>
        <begin position="198"/>
        <end position="208"/>
    </location>
</feature>
<proteinExistence type="predicted"/>
<evidence type="ECO:0000256" key="1">
    <source>
        <dbReference type="SAM" id="Coils"/>
    </source>
</evidence>
<dbReference type="Proteomes" id="UP001152797">
    <property type="component" value="Unassembled WGS sequence"/>
</dbReference>
<evidence type="ECO:0000313" key="4">
    <source>
        <dbReference type="EMBL" id="CAL1139048.1"/>
    </source>
</evidence>
<feature type="compositionally biased region" description="Acidic residues" evidence="2">
    <location>
        <begin position="226"/>
        <end position="249"/>
    </location>
</feature>
<dbReference type="EMBL" id="CAMXCT030001008">
    <property type="protein sequence ID" value="CAL4772985.1"/>
    <property type="molecule type" value="Genomic_DNA"/>
</dbReference>
<reference evidence="4" key="2">
    <citation type="submission" date="2024-04" db="EMBL/GenBank/DDBJ databases">
        <authorList>
            <person name="Chen Y."/>
            <person name="Shah S."/>
            <person name="Dougan E. K."/>
            <person name="Thang M."/>
            <person name="Chan C."/>
        </authorList>
    </citation>
    <scope>NUCLEOTIDE SEQUENCE [LARGE SCALE GENOMIC DNA]</scope>
</reference>
<dbReference type="EMBL" id="CAMXCT010001008">
    <property type="protein sequence ID" value="CAI3985673.1"/>
    <property type="molecule type" value="Genomic_DNA"/>
</dbReference>
<comment type="caution">
    <text evidence="3">The sequence shown here is derived from an EMBL/GenBank/DDBJ whole genome shotgun (WGS) entry which is preliminary data.</text>
</comment>
<gene>
    <name evidence="3" type="ORF">C1SCF055_LOCUS13098</name>
</gene>
<feature type="coiled-coil region" evidence="1">
    <location>
        <begin position="12"/>
        <end position="58"/>
    </location>
</feature>
<evidence type="ECO:0000313" key="5">
    <source>
        <dbReference type="Proteomes" id="UP001152797"/>
    </source>
</evidence>